<name>A0A269XYU2_9PROT</name>
<organism evidence="1 2">
    <name type="scientific">Acetobacter fabarum</name>
    <dbReference type="NCBI Taxonomy" id="483199"/>
    <lineage>
        <taxon>Bacteria</taxon>
        <taxon>Pseudomonadati</taxon>
        <taxon>Pseudomonadota</taxon>
        <taxon>Alphaproteobacteria</taxon>
        <taxon>Acetobacterales</taxon>
        <taxon>Acetobacteraceae</taxon>
        <taxon>Acetobacter</taxon>
    </lineage>
</organism>
<dbReference type="OrthoDB" id="7218671at2"/>
<evidence type="ECO:0000313" key="1">
    <source>
        <dbReference type="EMBL" id="PAK78438.1"/>
    </source>
</evidence>
<proteinExistence type="predicted"/>
<dbReference type="EMBL" id="NCXK01000005">
    <property type="protein sequence ID" value="PAK78438.1"/>
    <property type="molecule type" value="Genomic_DNA"/>
</dbReference>
<dbReference type="RefSeq" id="WP_095349593.1">
    <property type="nucleotide sequence ID" value="NZ_JBDNMF010000025.1"/>
</dbReference>
<keyword evidence="2" id="KW-1185">Reference proteome</keyword>
<dbReference type="AlphaFoldDB" id="A0A269XYU2"/>
<reference evidence="1 2" key="1">
    <citation type="submission" date="2017-04" db="EMBL/GenBank/DDBJ databases">
        <title>Kefir bacterial isolates.</title>
        <authorList>
            <person name="Kim Y."/>
            <person name="Blasche S."/>
            <person name="Patil K.R."/>
        </authorList>
    </citation>
    <scope>NUCLEOTIDE SEQUENCE [LARGE SCALE GENOMIC DNA]</scope>
    <source>
        <strain evidence="1 2">KR</strain>
    </source>
</reference>
<sequence length="148" mass="16260">MSRYLLPGSYPHASSCSAHIAGGVGGLHPLLRHLLRVAPNRAEVLALFSEPPQLAEEAALQQAGGQMLGMFMPEQPLPYRARALQLETLFRGMLEHALSLAIKARCAPEQEREEKAENPAAHAMLMAYVAAQHVVGARHMAMELYNRR</sequence>
<dbReference type="Proteomes" id="UP000216151">
    <property type="component" value="Unassembled WGS sequence"/>
</dbReference>
<comment type="caution">
    <text evidence="1">The sequence shown here is derived from an EMBL/GenBank/DDBJ whole genome shotgun (WGS) entry which is preliminary data.</text>
</comment>
<protein>
    <submittedName>
        <fullName evidence="1">Uncharacterized protein</fullName>
    </submittedName>
</protein>
<evidence type="ECO:0000313" key="2">
    <source>
        <dbReference type="Proteomes" id="UP000216151"/>
    </source>
</evidence>
<accession>A0A269XYU2</accession>
<gene>
    <name evidence="1" type="ORF">B8X00_06455</name>
</gene>